<dbReference type="InterPro" id="IPR000683">
    <property type="entry name" value="Gfo/Idh/MocA-like_OxRdtase_N"/>
</dbReference>
<dbReference type="PANTHER" id="PTHR43377:SF1">
    <property type="entry name" value="BILIVERDIN REDUCTASE A"/>
    <property type="match status" value="1"/>
</dbReference>
<reference evidence="4" key="1">
    <citation type="journal article" date="2019" name="Int. J. Syst. Evol. Microbiol.">
        <title>The Global Catalogue of Microorganisms (GCM) 10K type strain sequencing project: providing services to taxonomists for standard genome sequencing and annotation.</title>
        <authorList>
            <consortium name="The Broad Institute Genomics Platform"/>
            <consortium name="The Broad Institute Genome Sequencing Center for Infectious Disease"/>
            <person name="Wu L."/>
            <person name="Ma J."/>
        </authorList>
    </citation>
    <scope>NUCLEOTIDE SEQUENCE [LARGE SCALE GENOMIC DNA]</scope>
    <source>
        <strain evidence="4">JCM 18306</strain>
    </source>
</reference>
<dbReference type="PANTHER" id="PTHR43377">
    <property type="entry name" value="BILIVERDIN REDUCTASE A"/>
    <property type="match status" value="1"/>
</dbReference>
<evidence type="ECO:0000313" key="3">
    <source>
        <dbReference type="EMBL" id="GAA5214962.1"/>
    </source>
</evidence>
<dbReference type="SUPFAM" id="SSF51735">
    <property type="entry name" value="NAD(P)-binding Rossmann-fold domains"/>
    <property type="match status" value="1"/>
</dbReference>
<organism evidence="3 4">
    <name type="scientific">Streptomyces thinghirensis</name>
    <dbReference type="NCBI Taxonomy" id="551547"/>
    <lineage>
        <taxon>Bacteria</taxon>
        <taxon>Bacillati</taxon>
        <taxon>Actinomycetota</taxon>
        <taxon>Actinomycetes</taxon>
        <taxon>Kitasatosporales</taxon>
        <taxon>Streptomycetaceae</taxon>
        <taxon>Streptomyces</taxon>
    </lineage>
</organism>
<name>A0ABP9TAN0_9ACTN</name>
<dbReference type="InterPro" id="IPR036291">
    <property type="entry name" value="NAD(P)-bd_dom_sf"/>
</dbReference>
<keyword evidence="4" id="KW-1185">Reference proteome</keyword>
<evidence type="ECO:0000259" key="1">
    <source>
        <dbReference type="Pfam" id="PF01408"/>
    </source>
</evidence>
<dbReference type="Pfam" id="PF22725">
    <property type="entry name" value="GFO_IDH_MocA_C3"/>
    <property type="match status" value="1"/>
</dbReference>
<feature type="domain" description="Gfo/Idh/MocA-like oxidoreductase N-terminal" evidence="1">
    <location>
        <begin position="13"/>
        <end position="130"/>
    </location>
</feature>
<dbReference type="SUPFAM" id="SSF55347">
    <property type="entry name" value="Glyceraldehyde-3-phosphate dehydrogenase-like, C-terminal domain"/>
    <property type="match status" value="1"/>
</dbReference>
<evidence type="ECO:0000259" key="2">
    <source>
        <dbReference type="Pfam" id="PF22725"/>
    </source>
</evidence>
<proteinExistence type="predicted"/>
<dbReference type="Gene3D" id="3.40.50.720">
    <property type="entry name" value="NAD(P)-binding Rossmann-like Domain"/>
    <property type="match status" value="1"/>
</dbReference>
<feature type="domain" description="GFO/IDH/MocA-like oxidoreductase" evidence="2">
    <location>
        <begin position="149"/>
        <end position="281"/>
    </location>
</feature>
<sequence>MTGVAHGTAPAPVRVAMVGLGWAATSIWLPRLCRHPGYTISAVVDPSPGAAATATGHGVDAPLYPHVDELPAEAADLAVVAVPNHLHASVAGRLLSRGVPVFLEKPVCLSGEEARQLAAAERQGGAVLLAGSAARQRADVTVLRETVEKLGRVRHVDLEWVRARGVPDAGGWFTSTSLAGGGALLDLGWHLLDTLASLLGPVHFGQIVGTVSDDFVRHGTAGASWRGDRPVARAAVGDVEDTARAFLTTDDGVSVALRASWASHSATDATRIRVDGSAGSALLECTFGFSPNRVARPGVTLTTDGITTDLPVPPEAVGAEYTRQLDVLPGLLRDPDQRGRAVEEAARTIDAVERIYRSARAAQAPVPTPERQP</sequence>
<protein>
    <submittedName>
        <fullName evidence="3">Gfo/Idh/MocA family oxidoreductase</fullName>
    </submittedName>
</protein>
<dbReference type="Gene3D" id="3.30.360.10">
    <property type="entry name" value="Dihydrodipicolinate Reductase, domain 2"/>
    <property type="match status" value="1"/>
</dbReference>
<dbReference type="EMBL" id="BAABJR010000019">
    <property type="protein sequence ID" value="GAA5214962.1"/>
    <property type="molecule type" value="Genomic_DNA"/>
</dbReference>
<dbReference type="Proteomes" id="UP001499878">
    <property type="component" value="Unassembled WGS sequence"/>
</dbReference>
<accession>A0ABP9TAN0</accession>
<evidence type="ECO:0000313" key="4">
    <source>
        <dbReference type="Proteomes" id="UP001499878"/>
    </source>
</evidence>
<dbReference type="Pfam" id="PF01408">
    <property type="entry name" value="GFO_IDH_MocA"/>
    <property type="match status" value="1"/>
</dbReference>
<dbReference type="InterPro" id="IPR051450">
    <property type="entry name" value="Gfo/Idh/MocA_Oxidoreductases"/>
</dbReference>
<dbReference type="InterPro" id="IPR055170">
    <property type="entry name" value="GFO_IDH_MocA-like_dom"/>
</dbReference>
<comment type="caution">
    <text evidence="3">The sequence shown here is derived from an EMBL/GenBank/DDBJ whole genome shotgun (WGS) entry which is preliminary data.</text>
</comment>
<gene>
    <name evidence="3" type="ORF">GCM10023323_62130</name>
</gene>